<dbReference type="Proteomes" id="UP000030645">
    <property type="component" value="Unassembled WGS sequence"/>
</dbReference>
<name>W9QHS0_9ROSA</name>
<organism evidence="1 2">
    <name type="scientific">Morus notabilis</name>
    <dbReference type="NCBI Taxonomy" id="981085"/>
    <lineage>
        <taxon>Eukaryota</taxon>
        <taxon>Viridiplantae</taxon>
        <taxon>Streptophyta</taxon>
        <taxon>Embryophyta</taxon>
        <taxon>Tracheophyta</taxon>
        <taxon>Spermatophyta</taxon>
        <taxon>Magnoliopsida</taxon>
        <taxon>eudicotyledons</taxon>
        <taxon>Gunneridae</taxon>
        <taxon>Pentapetalae</taxon>
        <taxon>rosids</taxon>
        <taxon>fabids</taxon>
        <taxon>Rosales</taxon>
        <taxon>Moraceae</taxon>
        <taxon>Moreae</taxon>
        <taxon>Morus</taxon>
    </lineage>
</organism>
<protein>
    <submittedName>
        <fullName evidence="1">Uncharacterized protein</fullName>
    </submittedName>
</protein>
<reference evidence="2" key="1">
    <citation type="submission" date="2013-01" db="EMBL/GenBank/DDBJ databases">
        <title>Draft Genome Sequence of a Mulberry Tree, Morus notabilis C.K. Schneid.</title>
        <authorList>
            <person name="He N."/>
            <person name="Zhao S."/>
        </authorList>
    </citation>
    <scope>NUCLEOTIDE SEQUENCE</scope>
</reference>
<proteinExistence type="predicted"/>
<dbReference type="AlphaFoldDB" id="W9QHS0"/>
<dbReference type="EMBL" id="KE343637">
    <property type="protein sequence ID" value="EXB37503.1"/>
    <property type="molecule type" value="Genomic_DNA"/>
</dbReference>
<accession>W9QHS0</accession>
<gene>
    <name evidence="1" type="ORF">L484_001401</name>
</gene>
<evidence type="ECO:0000313" key="1">
    <source>
        <dbReference type="EMBL" id="EXB37503.1"/>
    </source>
</evidence>
<keyword evidence="2" id="KW-1185">Reference proteome</keyword>
<evidence type="ECO:0000313" key="2">
    <source>
        <dbReference type="Proteomes" id="UP000030645"/>
    </source>
</evidence>
<sequence length="96" mass="10789">MPKTEKKGTRKFLRVRKKERLCGSLEEPRVAGRPIFKCRISSGLVGSLWESAPRATVRLATCVVSHLIFSGQSVATPHFVCERVELALRFFLFATP</sequence>